<keyword evidence="2" id="KW-1185">Reference proteome</keyword>
<reference evidence="1" key="1">
    <citation type="submission" date="2020-07" db="EMBL/GenBank/DDBJ databases">
        <title>Multicomponent nature underlies the extraordinary mechanical properties of spider dragline silk.</title>
        <authorList>
            <person name="Kono N."/>
            <person name="Nakamura H."/>
            <person name="Mori M."/>
            <person name="Yoshida Y."/>
            <person name="Ohtoshi R."/>
            <person name="Malay A.D."/>
            <person name="Moran D.A.P."/>
            <person name="Tomita M."/>
            <person name="Numata K."/>
            <person name="Arakawa K."/>
        </authorList>
    </citation>
    <scope>NUCLEOTIDE SEQUENCE</scope>
</reference>
<evidence type="ECO:0000313" key="2">
    <source>
        <dbReference type="Proteomes" id="UP000887116"/>
    </source>
</evidence>
<protein>
    <submittedName>
        <fullName evidence="1">Uncharacterized protein</fullName>
    </submittedName>
</protein>
<organism evidence="1 2">
    <name type="scientific">Trichonephila clavata</name>
    <name type="common">Joro spider</name>
    <name type="synonym">Nephila clavata</name>
    <dbReference type="NCBI Taxonomy" id="2740835"/>
    <lineage>
        <taxon>Eukaryota</taxon>
        <taxon>Metazoa</taxon>
        <taxon>Ecdysozoa</taxon>
        <taxon>Arthropoda</taxon>
        <taxon>Chelicerata</taxon>
        <taxon>Arachnida</taxon>
        <taxon>Araneae</taxon>
        <taxon>Araneomorphae</taxon>
        <taxon>Entelegynae</taxon>
        <taxon>Araneoidea</taxon>
        <taxon>Nephilidae</taxon>
        <taxon>Trichonephila</taxon>
    </lineage>
</organism>
<dbReference type="EMBL" id="BMAO01031765">
    <property type="protein sequence ID" value="GFQ77461.1"/>
    <property type="molecule type" value="Genomic_DNA"/>
</dbReference>
<dbReference type="Proteomes" id="UP000887116">
    <property type="component" value="Unassembled WGS sequence"/>
</dbReference>
<accession>A0A8X6KM59</accession>
<comment type="caution">
    <text evidence="1">The sequence shown here is derived from an EMBL/GenBank/DDBJ whole genome shotgun (WGS) entry which is preliminary data.</text>
</comment>
<evidence type="ECO:0000313" key="1">
    <source>
        <dbReference type="EMBL" id="GFQ77461.1"/>
    </source>
</evidence>
<sequence>MRERNLNWTPGNVVSYFRMICATKFTDNIGKAVQKLTLTIKLQSRKKFILLRESGFNASRHFEMFVKNYALMYFIDEFDAQRFLLFCAFVIDFAIRYYLHGAVDAPHHAAVIIAEVLTDNKETFILNGNWELLNEESTGYIRGDFSSHGCFNCFRPFQFQK</sequence>
<proteinExistence type="predicted"/>
<dbReference type="OrthoDB" id="6428688at2759"/>
<gene>
    <name evidence="1" type="ORF">TNCT_646481</name>
</gene>
<dbReference type="AlphaFoldDB" id="A0A8X6KM59"/>
<name>A0A8X6KM59_TRICU</name>